<dbReference type="InterPro" id="IPR046392">
    <property type="entry name" value="PRIMASE_T4"/>
</dbReference>
<keyword evidence="1" id="KW-0067">ATP-binding</keyword>
<dbReference type="HAMAP" id="MF_04157">
    <property type="entry name" value="PRIMASE_T4"/>
    <property type="match status" value="1"/>
</dbReference>
<dbReference type="Proteomes" id="UP000325316">
    <property type="component" value="Segment"/>
</dbReference>
<dbReference type="SUPFAM" id="SSF56731">
    <property type="entry name" value="DNA primase core"/>
    <property type="match status" value="1"/>
</dbReference>
<keyword evidence="1" id="KW-0378">Hydrolase</keyword>
<reference evidence="1 2" key="1">
    <citation type="submission" date="2019-04" db="EMBL/GenBank/DDBJ databases">
        <authorList>
            <person name="Anderson K.J."/>
            <person name="Thurgood T.L."/>
            <person name="Sharma R."/>
            <person name="Arens D.K."/>
            <person name="Kruger J.L."/>
            <person name="Thompson D.W."/>
            <person name="Casjens S."/>
            <person name="Grose J.H."/>
        </authorList>
    </citation>
    <scope>NUCLEOTIDE SEQUENCE [LARGE SCALE GENOMIC DNA]</scope>
</reference>
<name>A0A5B9NLY1_9CAUD</name>
<dbReference type="EMBL" id="MN013084">
    <property type="protein sequence ID" value="QEG13070.1"/>
    <property type="molecule type" value="Genomic_DNA"/>
</dbReference>
<organism evidence="1 2">
    <name type="scientific">Klebsiella phage vB_KaeM_KaAlpha</name>
    <dbReference type="NCBI Taxonomy" id="2591367"/>
    <lineage>
        <taxon>Viruses</taxon>
        <taxon>Duplodnaviria</taxon>
        <taxon>Heunggongvirae</taxon>
        <taxon>Uroviricota</taxon>
        <taxon>Caudoviricetes</taxon>
        <taxon>Pantevenvirales</taxon>
        <taxon>Straboviridae</taxon>
        <taxon>Tevenvirinae</taxon>
        <taxon>Karamvirus</taxon>
        <taxon>Karamvirus pg7</taxon>
    </lineage>
</organism>
<sequence>MALEIRPILLENNMSWVDNEFAYRAFSHLPRFKQVTNGHRFKLNFRCPICGDSQKDQFKARGWAYEQPTGGIVVHCYNCDAHLGLAKYLRENEPDLYREYILEVRKEQGRARSAPKKEVKLPPVEKKFIQKLDYCERLDRLSPAHPICKYIAGRKIPKDKWNRLWFTTQWPALVNSVNEGTYSHEKNEPRLVIPIFNEKGKIESFQGRALSKDAPQKYMTIKAHELATKIYGQDTVDPNKLVFVMEGPLDSLFIDNAIAITGGSIELSMVPYEGNRAWIMDHEPRHPDTVKRMKKLIDAGERVVFWDKSPWSSKDVNDMIMKEGATPEQIMDYINNNIESGLMAKMRFTRYAKI</sequence>
<dbReference type="GO" id="GO:0004386">
    <property type="term" value="F:helicase activity"/>
    <property type="evidence" value="ECO:0007669"/>
    <property type="project" value="UniProtKB-KW"/>
</dbReference>
<keyword evidence="1" id="KW-0347">Helicase</keyword>
<proteinExistence type="inferred from homology"/>
<dbReference type="Gene3D" id="3.90.980.10">
    <property type="entry name" value="DNA primase, catalytic core, N-terminal domain"/>
    <property type="match status" value="1"/>
</dbReference>
<dbReference type="InterPro" id="IPR037068">
    <property type="entry name" value="DNA_primase_core_N_sf"/>
</dbReference>
<evidence type="ECO:0000313" key="2">
    <source>
        <dbReference type="Proteomes" id="UP000325316"/>
    </source>
</evidence>
<evidence type="ECO:0000313" key="1">
    <source>
        <dbReference type="EMBL" id="QEG13070.1"/>
    </source>
</evidence>
<gene>
    <name evidence="1" type="ORF">KAALPHA_33</name>
</gene>
<protein>
    <submittedName>
        <fullName evidence="1">Putative DNA primase/DNA helicase</fullName>
    </submittedName>
</protein>
<accession>A0A5B9NLY1</accession>
<keyword evidence="1" id="KW-0547">Nucleotide-binding</keyword>